<protein>
    <submittedName>
        <fullName evidence="3">Uncharacterized protein</fullName>
    </submittedName>
</protein>
<evidence type="ECO:0000256" key="1">
    <source>
        <dbReference type="SAM" id="Coils"/>
    </source>
</evidence>
<name>A0A222ZGT9_9CAUD</name>
<dbReference type="KEGG" id="vg:65071521"/>
<evidence type="ECO:0000313" key="3">
    <source>
        <dbReference type="EMBL" id="ASR83589.1"/>
    </source>
</evidence>
<reference evidence="4" key="1">
    <citation type="submission" date="2017-05" db="EMBL/GenBank/DDBJ databases">
        <authorList>
            <person name="Francomacaro L."/>
            <person name="Bidlack C."/>
            <person name="Gutkin P."/>
            <person name="McAuley E."/>
            <person name="Pizzorno M."/>
            <person name="Stowe E."/>
            <person name="Krukonis G."/>
            <person name="Stoner T.H."/>
            <person name="Garlena R.A."/>
            <person name="Russell D.A."/>
            <person name="Pope W.H."/>
            <person name="Jacobs-Sera D."/>
            <person name="Hatfull G.F."/>
        </authorList>
    </citation>
    <scope>NUCLEOTIDE SEQUENCE [LARGE SCALE GENOMIC DNA]</scope>
</reference>
<dbReference type="GeneID" id="65071521"/>
<accession>A0A222ZGT9</accession>
<dbReference type="Proteomes" id="UP000224168">
    <property type="component" value="Segment"/>
</dbReference>
<proteinExistence type="predicted"/>
<dbReference type="EMBL" id="MF140418">
    <property type="protein sequence ID" value="ASR83589.1"/>
    <property type="molecule type" value="Genomic_DNA"/>
</dbReference>
<feature type="coiled-coil region" evidence="1">
    <location>
        <begin position="372"/>
        <end position="420"/>
    </location>
</feature>
<sequence>MPFRPDRRYPEHIESMHHNAYGGSMAEITIDGLRYATIGQQEALLHDFDVEVHQRARRDYIDDFPPLLWENGADRISPRIYQAEAMRWRFPRGTGIVDMWRTLARNLPIHTCREILDQGNELSALVARLIPPMGPRGNPGRRDRNTDAADAAATASTIREQARRYLGETPAQRSARAAENMREARRTMQGLTPNQVIIDEVLPSRTPEPQGDAMPPEIRHEPWTAMINNMQQAYTTIGNSFTATAQFANEAAAFATGSRSEAARAARAAQAAPVLQLQDGESRWFPAIEHLQPAPLARVTSANRYKALYEAPSLITADTSRSLLTTSLFTGEETPAPETLRKSGERVRNWLNDTYGLTLHPDAVTAIEAVTIQAGRRAVKQVRAEVRRMREDRDNVQAKLDRRIREVNRLLNRNSELEAQLEQPRATPEQEEKARKWDELVAVAAEWNEAPEGDARVRVGKFRLLVHSLKGAAAEAPVAPPVADDLPMGDEPARRLPLSYSIVA</sequence>
<gene>
    <name evidence="3" type="primary">4</name>
    <name evidence="3" type="ORF">SEA_LISARA_4</name>
</gene>
<evidence type="ECO:0000256" key="2">
    <source>
        <dbReference type="SAM" id="MobiDB-lite"/>
    </source>
</evidence>
<keyword evidence="4" id="KW-1185">Reference proteome</keyword>
<evidence type="ECO:0000313" key="4">
    <source>
        <dbReference type="Proteomes" id="UP000224168"/>
    </source>
</evidence>
<organism evidence="3 4">
    <name type="scientific">Arthrobacter phage LiSara</name>
    <dbReference type="NCBI Taxonomy" id="2015860"/>
    <lineage>
        <taxon>Viruses</taxon>
        <taxon>Duplodnaviria</taxon>
        <taxon>Heunggongvirae</taxon>
        <taxon>Uroviricota</taxon>
        <taxon>Caudoviricetes</taxon>
        <taxon>Laroyevirus</taxon>
        <taxon>Laroyevirus lisara</taxon>
    </lineage>
</organism>
<dbReference type="RefSeq" id="YP_010082517.1">
    <property type="nucleotide sequence ID" value="NC_055032.1"/>
</dbReference>
<keyword evidence="1" id="KW-0175">Coiled coil</keyword>
<feature type="region of interest" description="Disordered" evidence="2">
    <location>
        <begin position="131"/>
        <end position="152"/>
    </location>
</feature>